<evidence type="ECO:0000313" key="4">
    <source>
        <dbReference type="Proteomes" id="UP000521872"/>
    </source>
</evidence>
<gene>
    <name evidence="3" type="ORF">D9613_001308</name>
</gene>
<dbReference type="EMBL" id="JAACJL010000001">
    <property type="protein sequence ID" value="KAF4623690.1"/>
    <property type="molecule type" value="Genomic_DNA"/>
</dbReference>
<feature type="region of interest" description="Disordered" evidence="1">
    <location>
        <begin position="47"/>
        <end position="74"/>
    </location>
</feature>
<keyword evidence="2" id="KW-0732">Signal</keyword>
<accession>A0A8H4R5A2</accession>
<feature type="compositionally biased region" description="Basic and acidic residues" evidence="1">
    <location>
        <begin position="47"/>
        <end position="56"/>
    </location>
</feature>
<evidence type="ECO:0000256" key="2">
    <source>
        <dbReference type="SAM" id="SignalP"/>
    </source>
</evidence>
<evidence type="ECO:0000313" key="3">
    <source>
        <dbReference type="EMBL" id="KAF4623690.1"/>
    </source>
</evidence>
<organism evidence="3 4">
    <name type="scientific">Agrocybe pediades</name>
    <dbReference type="NCBI Taxonomy" id="84607"/>
    <lineage>
        <taxon>Eukaryota</taxon>
        <taxon>Fungi</taxon>
        <taxon>Dikarya</taxon>
        <taxon>Basidiomycota</taxon>
        <taxon>Agaricomycotina</taxon>
        <taxon>Agaricomycetes</taxon>
        <taxon>Agaricomycetidae</taxon>
        <taxon>Agaricales</taxon>
        <taxon>Agaricineae</taxon>
        <taxon>Strophariaceae</taxon>
        <taxon>Agrocybe</taxon>
    </lineage>
</organism>
<comment type="caution">
    <text evidence="3">The sequence shown here is derived from an EMBL/GenBank/DDBJ whole genome shotgun (WGS) entry which is preliminary data.</text>
</comment>
<evidence type="ECO:0000256" key="1">
    <source>
        <dbReference type="SAM" id="MobiDB-lite"/>
    </source>
</evidence>
<sequence>MQSSLVLAVFLAFLTAALGLPTYADTGLSSRHLNYKVDTIAVKREESTDNVKRDSSEEFTPGFINEYGPGRDDVKAREESGEEFTNAFLIEYGSPGHAGKRDESTDDVQGLHRREE</sequence>
<feature type="compositionally biased region" description="Basic and acidic residues" evidence="1">
    <location>
        <begin position="99"/>
        <end position="116"/>
    </location>
</feature>
<feature type="region of interest" description="Disordered" evidence="1">
    <location>
        <begin position="92"/>
        <end position="116"/>
    </location>
</feature>
<name>A0A8H4R5A2_9AGAR</name>
<feature type="signal peptide" evidence="2">
    <location>
        <begin position="1"/>
        <end position="19"/>
    </location>
</feature>
<protein>
    <submittedName>
        <fullName evidence="3">Uncharacterized protein</fullName>
    </submittedName>
</protein>
<proteinExistence type="predicted"/>
<feature type="chain" id="PRO_5034423927" evidence="2">
    <location>
        <begin position="20"/>
        <end position="116"/>
    </location>
</feature>
<keyword evidence="4" id="KW-1185">Reference proteome</keyword>
<reference evidence="3 4" key="1">
    <citation type="submission" date="2019-12" db="EMBL/GenBank/DDBJ databases">
        <authorList>
            <person name="Floudas D."/>
            <person name="Bentzer J."/>
            <person name="Ahren D."/>
            <person name="Johansson T."/>
            <person name="Persson P."/>
            <person name="Tunlid A."/>
        </authorList>
    </citation>
    <scope>NUCLEOTIDE SEQUENCE [LARGE SCALE GENOMIC DNA]</scope>
    <source>
        <strain evidence="3 4">CBS 102.39</strain>
    </source>
</reference>
<dbReference type="Proteomes" id="UP000521872">
    <property type="component" value="Unassembled WGS sequence"/>
</dbReference>
<dbReference type="AlphaFoldDB" id="A0A8H4R5A2"/>